<feature type="transmembrane region" description="Helical" evidence="12">
    <location>
        <begin position="100"/>
        <end position="120"/>
    </location>
</feature>
<keyword evidence="7 12" id="KW-1133">Transmembrane helix</keyword>
<dbReference type="GO" id="GO:0048038">
    <property type="term" value="F:quinone binding"/>
    <property type="evidence" value="ECO:0007669"/>
    <property type="project" value="UniProtKB-KW"/>
</dbReference>
<organism evidence="14 15">
    <name type="scientific">Agrilus planipennis</name>
    <name type="common">Emerald ash borer</name>
    <name type="synonym">Agrilus marcopoli</name>
    <dbReference type="NCBI Taxonomy" id="224129"/>
    <lineage>
        <taxon>Eukaryota</taxon>
        <taxon>Metazoa</taxon>
        <taxon>Ecdysozoa</taxon>
        <taxon>Arthropoda</taxon>
        <taxon>Hexapoda</taxon>
        <taxon>Insecta</taxon>
        <taxon>Pterygota</taxon>
        <taxon>Neoptera</taxon>
        <taxon>Endopterygota</taxon>
        <taxon>Coleoptera</taxon>
        <taxon>Polyphaga</taxon>
        <taxon>Elateriformia</taxon>
        <taxon>Buprestoidea</taxon>
        <taxon>Buprestidae</taxon>
        <taxon>Agrilinae</taxon>
        <taxon>Agrilus</taxon>
    </lineage>
</organism>
<keyword evidence="8" id="KW-0560">Oxidoreductase</keyword>
<evidence type="ECO:0000256" key="9">
    <source>
        <dbReference type="ARBA" id="ARBA00023136"/>
    </source>
</evidence>
<reference evidence="15" key="1">
    <citation type="submission" date="2025-08" db="UniProtKB">
        <authorList>
            <consortium name="RefSeq"/>
        </authorList>
    </citation>
    <scope>IDENTIFICATION</scope>
    <source>
        <tissue evidence="15">Entire body</tissue>
    </source>
</reference>
<evidence type="ECO:0000313" key="15">
    <source>
        <dbReference type="RefSeq" id="XP_025836511.1"/>
    </source>
</evidence>
<dbReference type="KEGG" id="apln:112906499"/>
<dbReference type="RefSeq" id="XP_025836511.1">
    <property type="nucleotide sequence ID" value="XM_025980726.1"/>
</dbReference>
<evidence type="ECO:0000256" key="12">
    <source>
        <dbReference type="SAM" id="Phobius"/>
    </source>
</evidence>
<feature type="transmembrane region" description="Helical" evidence="12">
    <location>
        <begin position="126"/>
        <end position="149"/>
    </location>
</feature>
<accession>A0A7F5RKP4</accession>
<dbReference type="AlphaFoldDB" id="A0A7F5RKP4"/>
<keyword evidence="11" id="KW-0676">Redox-active center</keyword>
<evidence type="ECO:0000259" key="13">
    <source>
        <dbReference type="SMART" id="SM00756"/>
    </source>
</evidence>
<keyword evidence="10" id="KW-1015">Disulfide bond</keyword>
<protein>
    <recommendedName>
        <fullName evidence="3">vitamin-K-epoxide reductase (warfarin-sensitive)</fullName>
        <ecNumber evidence="3">1.17.4.4</ecNumber>
    </recommendedName>
</protein>
<evidence type="ECO:0000313" key="14">
    <source>
        <dbReference type="Proteomes" id="UP000192223"/>
    </source>
</evidence>
<dbReference type="FunCoup" id="A0A7F5RKP4">
    <property type="interactions" value="177"/>
</dbReference>
<dbReference type="InterPro" id="IPR042406">
    <property type="entry name" value="VKORC1/VKORC1L1"/>
</dbReference>
<dbReference type="Pfam" id="PF07884">
    <property type="entry name" value="VKOR"/>
    <property type="match status" value="1"/>
</dbReference>
<comment type="subcellular location">
    <subcellularLocation>
        <location evidence="1">Endoplasmic reticulum membrane</location>
        <topology evidence="1">Multi-pass membrane protein</topology>
    </subcellularLocation>
</comment>
<dbReference type="SMART" id="SM00756">
    <property type="entry name" value="VKc"/>
    <property type="match status" value="1"/>
</dbReference>
<evidence type="ECO:0000256" key="3">
    <source>
        <dbReference type="ARBA" id="ARBA00012278"/>
    </source>
</evidence>
<keyword evidence="4 12" id="KW-0812">Transmembrane</keyword>
<proteinExistence type="inferred from homology"/>
<dbReference type="GeneID" id="112906499"/>
<dbReference type="Proteomes" id="UP000192223">
    <property type="component" value="Unplaced"/>
</dbReference>
<evidence type="ECO:0000256" key="2">
    <source>
        <dbReference type="ARBA" id="ARBA00006214"/>
    </source>
</evidence>
<name>A0A7F5RKP4_AGRPL</name>
<dbReference type="InParanoid" id="A0A7F5RKP4"/>
<keyword evidence="9 12" id="KW-0472">Membrane</keyword>
<keyword evidence="6" id="KW-0256">Endoplasmic reticulum</keyword>
<feature type="transmembrane region" description="Helical" evidence="12">
    <location>
        <begin position="73"/>
        <end position="93"/>
    </location>
</feature>
<dbReference type="Gene3D" id="1.20.1440.130">
    <property type="entry name" value="VKOR domain"/>
    <property type="match status" value="1"/>
</dbReference>
<evidence type="ECO:0000256" key="1">
    <source>
        <dbReference type="ARBA" id="ARBA00004477"/>
    </source>
</evidence>
<dbReference type="CDD" id="cd12917">
    <property type="entry name" value="VKOR_euk"/>
    <property type="match status" value="1"/>
</dbReference>
<sequence length="165" mass="18656">MRKMASTRFLNFVLTVSSIIGLGLSIYAFIVEIAIEHNRSYTPMCDISETISCTKAFKSQYGKGMGLFGEKSIFNRPNALVGMIFYSLLITFVQSNSATVNLICYFGIILSNISSLYFAYILYFKLHTLCIVCVSTYVVNFINLISVYLKHKKLNETEGEKEKSE</sequence>
<dbReference type="OrthoDB" id="17010at2759"/>
<evidence type="ECO:0000256" key="7">
    <source>
        <dbReference type="ARBA" id="ARBA00022989"/>
    </source>
</evidence>
<dbReference type="GO" id="GO:0047057">
    <property type="term" value="F:vitamin-K-epoxide reductase (warfarin-sensitive) activity"/>
    <property type="evidence" value="ECO:0007669"/>
    <property type="project" value="UniProtKB-EC"/>
</dbReference>
<evidence type="ECO:0000256" key="4">
    <source>
        <dbReference type="ARBA" id="ARBA00022692"/>
    </source>
</evidence>
<feature type="transmembrane region" description="Helical" evidence="12">
    <location>
        <begin position="12"/>
        <end position="35"/>
    </location>
</feature>
<gene>
    <name evidence="15" type="primary">LOC112906499</name>
</gene>
<evidence type="ECO:0000256" key="10">
    <source>
        <dbReference type="ARBA" id="ARBA00023157"/>
    </source>
</evidence>
<feature type="domain" description="Vitamin K epoxide reductase" evidence="13">
    <location>
        <begin position="7"/>
        <end position="151"/>
    </location>
</feature>
<dbReference type="EC" id="1.17.4.4" evidence="3"/>
<dbReference type="CTD" id="3346188"/>
<dbReference type="InterPro" id="IPR038354">
    <property type="entry name" value="VKOR_sf"/>
</dbReference>
<evidence type="ECO:0000256" key="11">
    <source>
        <dbReference type="ARBA" id="ARBA00023284"/>
    </source>
</evidence>
<dbReference type="GO" id="GO:0042373">
    <property type="term" value="P:vitamin K metabolic process"/>
    <property type="evidence" value="ECO:0007669"/>
    <property type="project" value="InterPro"/>
</dbReference>
<dbReference type="GO" id="GO:0005789">
    <property type="term" value="C:endoplasmic reticulum membrane"/>
    <property type="evidence" value="ECO:0007669"/>
    <property type="project" value="UniProtKB-SubCell"/>
</dbReference>
<evidence type="ECO:0000256" key="6">
    <source>
        <dbReference type="ARBA" id="ARBA00022824"/>
    </source>
</evidence>
<keyword evidence="14" id="KW-1185">Reference proteome</keyword>
<evidence type="ECO:0000256" key="8">
    <source>
        <dbReference type="ARBA" id="ARBA00023002"/>
    </source>
</evidence>
<comment type="similarity">
    <text evidence="2">Belongs to the VKOR family.</text>
</comment>
<evidence type="ECO:0000256" key="5">
    <source>
        <dbReference type="ARBA" id="ARBA00022719"/>
    </source>
</evidence>
<keyword evidence="5" id="KW-0874">Quinone</keyword>
<dbReference type="PANTHER" id="PTHR14519:SF8">
    <property type="entry name" value="VITAMIN K EPOXIDE REDUCTASE COMPLEX SUBUNIT 1"/>
    <property type="match status" value="1"/>
</dbReference>
<dbReference type="PANTHER" id="PTHR14519">
    <property type="entry name" value="VITAMIN K EPOXIDE REDUCTASE COMPLEX, SUBUNIT 1"/>
    <property type="match status" value="1"/>
</dbReference>
<dbReference type="InterPro" id="IPR012932">
    <property type="entry name" value="VKOR"/>
</dbReference>